<dbReference type="InterPro" id="IPR005150">
    <property type="entry name" value="Cellulose_synth"/>
</dbReference>
<evidence type="ECO:0000313" key="11">
    <source>
        <dbReference type="Proteomes" id="UP000243459"/>
    </source>
</evidence>
<evidence type="ECO:0000256" key="8">
    <source>
        <dbReference type="PIRSR" id="PIRSR605150-3"/>
    </source>
</evidence>
<dbReference type="Proteomes" id="UP000243459">
    <property type="component" value="Chromosome 5"/>
</dbReference>
<organism evidence="10 11">
    <name type="scientific">Asparagus officinalis</name>
    <name type="common">Garden asparagus</name>
    <dbReference type="NCBI Taxonomy" id="4686"/>
    <lineage>
        <taxon>Eukaryota</taxon>
        <taxon>Viridiplantae</taxon>
        <taxon>Streptophyta</taxon>
        <taxon>Embryophyta</taxon>
        <taxon>Tracheophyta</taxon>
        <taxon>Spermatophyta</taxon>
        <taxon>Magnoliopsida</taxon>
        <taxon>Liliopsida</taxon>
        <taxon>Asparagales</taxon>
        <taxon>Asparagaceae</taxon>
        <taxon>Asparagoideae</taxon>
        <taxon>Asparagus</taxon>
    </lineage>
</organism>
<dbReference type="GO" id="GO:0030244">
    <property type="term" value="P:cellulose biosynthetic process"/>
    <property type="evidence" value="ECO:0007669"/>
    <property type="project" value="InterPro"/>
</dbReference>
<name>A0A5P1EU91_ASPOF</name>
<keyword evidence="7" id="KW-0961">Cell wall biogenesis/degradation</keyword>
<dbReference type="GO" id="GO:0016020">
    <property type="term" value="C:membrane"/>
    <property type="evidence" value="ECO:0007669"/>
    <property type="project" value="InterPro"/>
</dbReference>
<reference evidence="11" key="1">
    <citation type="journal article" date="2017" name="Nat. Commun.">
        <title>The asparagus genome sheds light on the origin and evolution of a young Y chromosome.</title>
        <authorList>
            <person name="Harkess A."/>
            <person name="Zhou J."/>
            <person name="Xu C."/>
            <person name="Bowers J.E."/>
            <person name="Van der Hulst R."/>
            <person name="Ayyampalayam S."/>
            <person name="Mercati F."/>
            <person name="Riccardi P."/>
            <person name="McKain M.R."/>
            <person name="Kakrana A."/>
            <person name="Tang H."/>
            <person name="Ray J."/>
            <person name="Groenendijk J."/>
            <person name="Arikit S."/>
            <person name="Mathioni S.M."/>
            <person name="Nakano M."/>
            <person name="Shan H."/>
            <person name="Telgmann-Rauber A."/>
            <person name="Kanno A."/>
            <person name="Yue Z."/>
            <person name="Chen H."/>
            <person name="Li W."/>
            <person name="Chen Y."/>
            <person name="Xu X."/>
            <person name="Zhang Y."/>
            <person name="Luo S."/>
            <person name="Chen H."/>
            <person name="Gao J."/>
            <person name="Mao Z."/>
            <person name="Pires J.C."/>
            <person name="Luo M."/>
            <person name="Kudrna D."/>
            <person name="Wing R.A."/>
            <person name="Meyers B.C."/>
            <person name="Yi K."/>
            <person name="Kong H."/>
            <person name="Lavrijsen P."/>
            <person name="Sunseri F."/>
            <person name="Falavigna A."/>
            <person name="Ye Y."/>
            <person name="Leebens-Mack J.H."/>
            <person name="Chen G."/>
        </authorList>
    </citation>
    <scope>NUCLEOTIDE SEQUENCE [LARGE SCALE GENOMIC DNA]</scope>
    <source>
        <strain evidence="11">cv. DH0086</strain>
    </source>
</reference>
<dbReference type="PANTHER" id="PTHR13301">
    <property type="entry name" value="X-BOX TRANSCRIPTION FACTOR-RELATED"/>
    <property type="match status" value="1"/>
</dbReference>
<evidence type="ECO:0000256" key="4">
    <source>
        <dbReference type="ARBA" id="ARBA00022692"/>
    </source>
</evidence>
<evidence type="ECO:0000256" key="7">
    <source>
        <dbReference type="ARBA" id="ARBA00023316"/>
    </source>
</evidence>
<evidence type="ECO:0008006" key="12">
    <source>
        <dbReference type="Google" id="ProtNLM"/>
    </source>
</evidence>
<sequence length="542" mass="61333">MMYEKMKENVENVMEKGYVRSDHLENNAEECDAFKKWKSYTRRDHPAVVQVLLESSKDFDIMGHSMPNLIYVSREKRPTTTHHFKAGALNALTRVSSIMSNSPVILTLDCDMSSNDPQTPRRALCYILDPEIAPKLAYVQFPQRFRGLNKNDIYGSEIKRLFRINPRGLDGLRGPNYVGSGCFFVRRSLYGPQSPGPSPFPSDLKWFLMTDANRGSMRSESVLKRAHEVAGCNYELDTKWGDKIGFRYGSLVEDYHTGYRMQCEGWISIFCDPERYAFLGDAPKNLNDALSQCKRWAVGLLEVAISKYSPLTFGIRNCSLLMGMGYAHYAFWPLWCIPLITYALLPQLALIFGVHLFPKLSDPWFYLYAYLFVTAYSQDLIEFLMDNGTIQTWWSDQRMWMIKGMTSFASGTIQFIMNQTGISAPGFTLTNKATEEGQNDRYDNGVFDLGVSSPYFVLLGAAAALNLSSCMLGVLKATSREDFFCKMFVPLFLSAFGVANCWPILEAMFLRKDGGRMPKNITVASILVAGVICMFGYFALVG</sequence>
<evidence type="ECO:0000256" key="1">
    <source>
        <dbReference type="ARBA" id="ARBA00004127"/>
    </source>
</evidence>
<keyword evidence="4 9" id="KW-0812">Transmembrane</keyword>
<dbReference type="GO" id="GO:0012505">
    <property type="term" value="C:endomembrane system"/>
    <property type="evidence" value="ECO:0007669"/>
    <property type="project" value="UniProtKB-SubCell"/>
</dbReference>
<dbReference type="Pfam" id="PF03552">
    <property type="entry name" value="Cellulose_synt"/>
    <property type="match status" value="2"/>
</dbReference>
<dbReference type="FunFam" id="3.90.550.10:FF:000135">
    <property type="entry name" value="Cellulose synthase-like protein G3"/>
    <property type="match status" value="1"/>
</dbReference>
<dbReference type="InterPro" id="IPR029044">
    <property type="entry name" value="Nucleotide-diphossugar_trans"/>
</dbReference>
<evidence type="ECO:0000256" key="2">
    <source>
        <dbReference type="ARBA" id="ARBA00022676"/>
    </source>
</evidence>
<feature type="binding site" evidence="8">
    <location>
        <position position="85"/>
    </location>
    <ligand>
        <name>Mn(2+)</name>
        <dbReference type="ChEBI" id="CHEBI:29035"/>
    </ligand>
</feature>
<dbReference type="OMA" id="IMERCPD"/>
<accession>A0A5P1EU91</accession>
<comment type="subcellular location">
    <subcellularLocation>
        <location evidence="1">Endomembrane system</location>
        <topology evidence="1">Multi-pass membrane protein</topology>
    </subcellularLocation>
</comment>
<feature type="transmembrane region" description="Helical" evidence="9">
    <location>
        <begin position="455"/>
        <end position="475"/>
    </location>
</feature>
<evidence type="ECO:0000256" key="6">
    <source>
        <dbReference type="ARBA" id="ARBA00023136"/>
    </source>
</evidence>
<keyword evidence="3" id="KW-0808">Transferase</keyword>
<keyword evidence="2" id="KW-0328">Glycosyltransferase</keyword>
<dbReference type="GO" id="GO:0016760">
    <property type="term" value="F:cellulose synthase (UDP-forming) activity"/>
    <property type="evidence" value="ECO:0007669"/>
    <property type="project" value="InterPro"/>
</dbReference>
<evidence type="ECO:0000313" key="10">
    <source>
        <dbReference type="EMBL" id="ONK69233.1"/>
    </source>
</evidence>
<dbReference type="Gramene" id="ONK69233">
    <property type="protein sequence ID" value="ONK69233"/>
    <property type="gene ID" value="A4U43_C05F20720"/>
</dbReference>
<dbReference type="GO" id="GO:0071669">
    <property type="term" value="P:plant-type cell wall organization or biogenesis"/>
    <property type="evidence" value="ECO:0007669"/>
    <property type="project" value="UniProtKB-ARBA"/>
</dbReference>
<feature type="binding site" evidence="8">
    <location>
        <position position="109"/>
    </location>
    <ligand>
        <name>Mn(2+)</name>
        <dbReference type="ChEBI" id="CHEBI:29035"/>
    </ligand>
</feature>
<feature type="transmembrane region" description="Helical" evidence="9">
    <location>
        <begin position="521"/>
        <end position="540"/>
    </location>
</feature>
<protein>
    <recommendedName>
        <fullName evidence="12">Cellulose synthase-like protein G3</fullName>
    </recommendedName>
</protein>
<feature type="transmembrane region" description="Helical" evidence="9">
    <location>
        <begin position="326"/>
        <end position="345"/>
    </location>
</feature>
<evidence type="ECO:0000256" key="9">
    <source>
        <dbReference type="SAM" id="Phobius"/>
    </source>
</evidence>
<keyword evidence="6 9" id="KW-0472">Membrane</keyword>
<dbReference type="AlphaFoldDB" id="A0A5P1EU91"/>
<dbReference type="EMBL" id="CM007385">
    <property type="protein sequence ID" value="ONK69233.1"/>
    <property type="molecule type" value="Genomic_DNA"/>
</dbReference>
<proteinExistence type="predicted"/>
<evidence type="ECO:0000256" key="3">
    <source>
        <dbReference type="ARBA" id="ARBA00022679"/>
    </source>
</evidence>
<dbReference type="GO" id="GO:0071555">
    <property type="term" value="P:cell wall organization"/>
    <property type="evidence" value="ECO:0007669"/>
    <property type="project" value="UniProtKB-KW"/>
</dbReference>
<keyword evidence="11" id="KW-1185">Reference proteome</keyword>
<dbReference type="SUPFAM" id="SSF53448">
    <property type="entry name" value="Nucleotide-diphospho-sugar transferases"/>
    <property type="match status" value="1"/>
</dbReference>
<feature type="transmembrane region" description="Helical" evidence="9">
    <location>
        <begin position="487"/>
        <end position="509"/>
    </location>
</feature>
<dbReference type="Gene3D" id="3.90.550.10">
    <property type="entry name" value="Spore Coat Polysaccharide Biosynthesis Protein SpsA, Chain A"/>
    <property type="match status" value="1"/>
</dbReference>
<evidence type="ECO:0000256" key="5">
    <source>
        <dbReference type="ARBA" id="ARBA00022989"/>
    </source>
</evidence>
<keyword evidence="5 9" id="KW-1133">Transmembrane helix</keyword>
<gene>
    <name evidence="10" type="ORF">A4U43_C05F20720</name>
</gene>
<feature type="transmembrane region" description="Helical" evidence="9">
    <location>
        <begin position="365"/>
        <end position="385"/>
    </location>
</feature>